<comment type="caution">
    <text evidence="8">The sequence shown here is derived from an EMBL/GenBank/DDBJ whole genome shotgun (WGS) entry which is preliminary data.</text>
</comment>
<accession>A0ABT8K2J3</accession>
<dbReference type="InterPro" id="IPR000111">
    <property type="entry name" value="Glyco_hydro_27/36_CS"/>
</dbReference>
<reference evidence="8" key="1">
    <citation type="submission" date="2023-06" db="EMBL/GenBank/DDBJ databases">
        <title>MT1 and MT2 Draft Genomes of Novel Species.</title>
        <authorList>
            <person name="Venkateswaran K."/>
        </authorList>
    </citation>
    <scope>NUCLEOTIDE SEQUENCE</scope>
    <source>
        <strain evidence="8">IIF3SC-B10</strain>
    </source>
</reference>
<dbReference type="Pfam" id="PF16874">
    <property type="entry name" value="Glyco_hydro_36C"/>
    <property type="match status" value="1"/>
</dbReference>
<dbReference type="InterPro" id="IPR017853">
    <property type="entry name" value="GH"/>
</dbReference>
<evidence type="ECO:0000256" key="5">
    <source>
        <dbReference type="PIRNR" id="PIRNR005536"/>
    </source>
</evidence>
<dbReference type="Pfam" id="PF02065">
    <property type="entry name" value="Melibiase"/>
    <property type="match status" value="1"/>
</dbReference>
<organism evidence="8 9">
    <name type="scientific">Arthrobacter burdickii</name>
    <dbReference type="NCBI Taxonomy" id="3035920"/>
    <lineage>
        <taxon>Bacteria</taxon>
        <taxon>Bacillati</taxon>
        <taxon>Actinomycetota</taxon>
        <taxon>Actinomycetes</taxon>
        <taxon>Micrococcales</taxon>
        <taxon>Micrococcaceae</taxon>
        <taxon>Arthrobacter</taxon>
    </lineage>
</organism>
<dbReference type="EMBL" id="JAROCG010000001">
    <property type="protein sequence ID" value="MDN4611630.1"/>
    <property type="molecule type" value="Genomic_DNA"/>
</dbReference>
<gene>
    <name evidence="8" type="ORF">P5G52_12230</name>
</gene>
<dbReference type="SUPFAM" id="SSF51445">
    <property type="entry name" value="(Trans)glycosidases"/>
    <property type="match status" value="1"/>
</dbReference>
<evidence type="ECO:0000256" key="1">
    <source>
        <dbReference type="ARBA" id="ARBA00001255"/>
    </source>
</evidence>
<sequence length="733" mass="79579">MLSTTPGSTTTIHLSVADTSVVVDASGPGVPAIVHWGPSLGPVSEQHLSALVASLVPQRVSGGLDVPARLSVIPQEAFGWQGTPGFTGHRQGTNIFPAFQLTSIEQADADGGREMSFTADDEDARLRATGSIRLSAAGVLHQRLSVTNTGDSDYEVRSLLAAVPLPDSAVEVLDTTGRHLRERSPQRHLLTQGTYRRESRRGRPGADATVVLAAGAPSFGFETGLVHAIHLAWSGNHQLTAEKTPAGQAFLSAAELLLPEEIVLAPGETYTAPEMLASWGHGLNQLSARFHDHVRSRPVHPSSPRPVTLNTWEAVYFDHDLERLTRLADKAAALGVERFVLDDGWFEGRRDDTSSLGDWFVDREVWPNGLTPLVDHVRALGMEFGLWFEPEMINLDSRLAADHPDWIIQAEGRLPISGRQQQVLNLANPGAYDYILECIDTILSTHDIAYIKWDHNRDLLDAADAVTGHAVVHRNVEAVYRLMRTLKDRHPGLEIESCASGGARVDLGVLDHTDRIWTSDCIDPLERLTIQKYTGLLVPPELMGMHISGPTSHSTGRTHALPFRAATAIFGHYGIEWDISKLTATETEHLKEWIDLHLQWRDVLHTGHVVHTDLPDPAMDLRGTVASDKSSALFAYSLTASSASYPPGKLTFPGLDPHRAYAVRLSSPYTALPGNGQSPLAWAEASLTGAPLALTGATLAHVGIQAPVLLPEQSILIELHATEAHPDGSRNHS</sequence>
<dbReference type="Gene3D" id="2.60.40.1180">
    <property type="entry name" value="Golgi alpha-mannosidase II"/>
    <property type="match status" value="1"/>
</dbReference>
<evidence type="ECO:0000313" key="8">
    <source>
        <dbReference type="EMBL" id="MDN4611630.1"/>
    </source>
</evidence>
<dbReference type="GO" id="GO:0004557">
    <property type="term" value="F:alpha-galactosidase activity"/>
    <property type="evidence" value="ECO:0007669"/>
    <property type="project" value="UniProtKB-EC"/>
</dbReference>
<evidence type="ECO:0000259" key="6">
    <source>
        <dbReference type="Pfam" id="PF16874"/>
    </source>
</evidence>
<keyword evidence="9" id="KW-1185">Reference proteome</keyword>
<dbReference type="EC" id="3.2.1.22" evidence="2 5"/>
<dbReference type="Gene3D" id="2.70.98.60">
    <property type="entry name" value="alpha-galactosidase from lactobacil brevis"/>
    <property type="match status" value="1"/>
</dbReference>
<dbReference type="Pfam" id="PF16875">
    <property type="entry name" value="Glyco_hydro_36N"/>
    <property type="match status" value="1"/>
</dbReference>
<dbReference type="Gene3D" id="3.20.20.70">
    <property type="entry name" value="Aldolase class I"/>
    <property type="match status" value="1"/>
</dbReference>
<dbReference type="PIRSF" id="PIRSF005536">
    <property type="entry name" value="Agal"/>
    <property type="match status" value="1"/>
</dbReference>
<evidence type="ECO:0000256" key="2">
    <source>
        <dbReference type="ARBA" id="ARBA00012755"/>
    </source>
</evidence>
<feature type="domain" description="Glycosyl hydrolase family 36 C-terminal" evidence="6">
    <location>
        <begin position="624"/>
        <end position="716"/>
    </location>
</feature>
<dbReference type="InterPro" id="IPR050985">
    <property type="entry name" value="Alpha-glycosidase_related"/>
</dbReference>
<dbReference type="InterPro" id="IPR002252">
    <property type="entry name" value="Glyco_hydro_36"/>
</dbReference>
<protein>
    <recommendedName>
        <fullName evidence="2 5">Alpha-galactosidase</fullName>
        <ecNumber evidence="2 5">3.2.1.22</ecNumber>
    </recommendedName>
</protein>
<evidence type="ECO:0000256" key="3">
    <source>
        <dbReference type="ARBA" id="ARBA00022801"/>
    </source>
</evidence>
<dbReference type="PANTHER" id="PTHR43053:SF3">
    <property type="entry name" value="ALPHA-GALACTOSIDASE C-RELATED"/>
    <property type="match status" value="1"/>
</dbReference>
<dbReference type="InterPro" id="IPR031704">
    <property type="entry name" value="Glyco_hydro_36_N"/>
</dbReference>
<name>A0ABT8K2J3_9MICC</name>
<dbReference type="InterPro" id="IPR038417">
    <property type="entry name" value="Alpga-gal_N_sf"/>
</dbReference>
<evidence type="ECO:0000313" key="9">
    <source>
        <dbReference type="Proteomes" id="UP001174209"/>
    </source>
</evidence>
<dbReference type="PROSITE" id="PS00512">
    <property type="entry name" value="ALPHA_GALACTOSIDASE"/>
    <property type="match status" value="1"/>
</dbReference>
<dbReference type="PRINTS" id="PR00743">
    <property type="entry name" value="GLHYDRLASE36"/>
</dbReference>
<feature type="domain" description="Glycosyl hydrolase family 36 N-terminal" evidence="7">
    <location>
        <begin position="30"/>
        <end position="264"/>
    </location>
</feature>
<evidence type="ECO:0000259" key="7">
    <source>
        <dbReference type="Pfam" id="PF16875"/>
    </source>
</evidence>
<keyword evidence="3 5" id="KW-0378">Hydrolase</keyword>
<dbReference type="InterPro" id="IPR031705">
    <property type="entry name" value="Glyco_hydro_36_C"/>
</dbReference>
<keyword evidence="4 5" id="KW-0326">Glycosidase</keyword>
<dbReference type="InterPro" id="IPR013785">
    <property type="entry name" value="Aldolase_TIM"/>
</dbReference>
<evidence type="ECO:0000256" key="4">
    <source>
        <dbReference type="ARBA" id="ARBA00023295"/>
    </source>
</evidence>
<dbReference type="PANTHER" id="PTHR43053">
    <property type="entry name" value="GLYCOSIDASE FAMILY 31"/>
    <property type="match status" value="1"/>
</dbReference>
<dbReference type="RefSeq" id="WP_301227723.1">
    <property type="nucleotide sequence ID" value="NZ_JAROCG010000001.1"/>
</dbReference>
<dbReference type="InterPro" id="IPR013780">
    <property type="entry name" value="Glyco_hydro_b"/>
</dbReference>
<dbReference type="Proteomes" id="UP001174209">
    <property type="component" value="Unassembled WGS sequence"/>
</dbReference>
<comment type="similarity">
    <text evidence="5">Belongs to the glycosyl hydrolase.</text>
</comment>
<comment type="catalytic activity">
    <reaction evidence="1 5">
        <text>Hydrolysis of terminal, non-reducing alpha-D-galactose residues in alpha-D-galactosides, including galactose oligosaccharides, galactomannans and galactolipids.</text>
        <dbReference type="EC" id="3.2.1.22"/>
    </reaction>
</comment>
<proteinExistence type="inferred from homology"/>
<dbReference type="CDD" id="cd14791">
    <property type="entry name" value="GH36"/>
    <property type="match status" value="1"/>
</dbReference>